<dbReference type="AlphaFoldDB" id="A0A4Y9YDD4"/>
<keyword evidence="3" id="KW-1185">Reference proteome</keyword>
<feature type="compositionally biased region" description="Polar residues" evidence="1">
    <location>
        <begin position="1"/>
        <end position="11"/>
    </location>
</feature>
<evidence type="ECO:0000313" key="2">
    <source>
        <dbReference type="EMBL" id="TFY60355.1"/>
    </source>
</evidence>
<sequence>MRCASASTANSEHIHMEDASRRGVLSSPAGGTDSNSDSDACLGWMALDIRMPYAYAYDMSPIIWQGLETSDLPSLLAYVRTHLAVALQFAAMAPTPSLVLIRSPTPPDATGTGTGKALTPFPIQTTCSKELTPRWL</sequence>
<gene>
    <name evidence="2" type="ORF">EVG20_g7450</name>
</gene>
<protein>
    <submittedName>
        <fullName evidence="2">Uncharacterized protein</fullName>
    </submittedName>
</protein>
<reference evidence="2 3" key="1">
    <citation type="submission" date="2019-02" db="EMBL/GenBank/DDBJ databases">
        <title>Genome sequencing of the rare red list fungi Dentipellis fragilis.</title>
        <authorList>
            <person name="Buettner E."/>
            <person name="Kellner H."/>
        </authorList>
    </citation>
    <scope>NUCLEOTIDE SEQUENCE [LARGE SCALE GENOMIC DNA]</scope>
    <source>
        <strain evidence="2 3">DSM 105465</strain>
    </source>
</reference>
<comment type="caution">
    <text evidence="2">The sequence shown here is derived from an EMBL/GenBank/DDBJ whole genome shotgun (WGS) entry which is preliminary data.</text>
</comment>
<accession>A0A4Y9YDD4</accession>
<dbReference type="EMBL" id="SEOQ01000567">
    <property type="protein sequence ID" value="TFY60355.1"/>
    <property type="molecule type" value="Genomic_DNA"/>
</dbReference>
<evidence type="ECO:0000313" key="3">
    <source>
        <dbReference type="Proteomes" id="UP000298327"/>
    </source>
</evidence>
<name>A0A4Y9YDD4_9AGAM</name>
<feature type="region of interest" description="Disordered" evidence="1">
    <location>
        <begin position="1"/>
        <end position="36"/>
    </location>
</feature>
<organism evidence="2 3">
    <name type="scientific">Dentipellis fragilis</name>
    <dbReference type="NCBI Taxonomy" id="205917"/>
    <lineage>
        <taxon>Eukaryota</taxon>
        <taxon>Fungi</taxon>
        <taxon>Dikarya</taxon>
        <taxon>Basidiomycota</taxon>
        <taxon>Agaricomycotina</taxon>
        <taxon>Agaricomycetes</taxon>
        <taxon>Russulales</taxon>
        <taxon>Hericiaceae</taxon>
        <taxon>Dentipellis</taxon>
    </lineage>
</organism>
<proteinExistence type="predicted"/>
<dbReference type="Proteomes" id="UP000298327">
    <property type="component" value="Unassembled WGS sequence"/>
</dbReference>
<evidence type="ECO:0000256" key="1">
    <source>
        <dbReference type="SAM" id="MobiDB-lite"/>
    </source>
</evidence>
<feature type="compositionally biased region" description="Basic and acidic residues" evidence="1">
    <location>
        <begin position="12"/>
        <end position="21"/>
    </location>
</feature>